<dbReference type="RefSeq" id="WP_152134194.1">
    <property type="nucleotide sequence ID" value="NZ_QKKZ01000004.1"/>
</dbReference>
<evidence type="ECO:0000313" key="3">
    <source>
        <dbReference type="EMBL" id="KAB7513296.1"/>
    </source>
</evidence>
<feature type="compositionally biased region" description="Acidic residues" evidence="1">
    <location>
        <begin position="172"/>
        <end position="189"/>
    </location>
</feature>
<protein>
    <recommendedName>
        <fullName evidence="7">Type IV pilin</fullName>
    </recommendedName>
</protein>
<accession>A0A5N5UG92</accession>
<dbReference type="EMBL" id="QMDY01000005">
    <property type="protein sequence ID" value="KAB7517279.1"/>
    <property type="molecule type" value="Genomic_DNA"/>
</dbReference>
<feature type="transmembrane region" description="Helical" evidence="2">
    <location>
        <begin position="12"/>
        <end position="31"/>
    </location>
</feature>
<organism evidence="4 5">
    <name type="scientific">Halosegnis rubeus</name>
    <dbReference type="NCBI Taxonomy" id="2212850"/>
    <lineage>
        <taxon>Archaea</taxon>
        <taxon>Methanobacteriati</taxon>
        <taxon>Methanobacteriota</taxon>
        <taxon>Stenosarchaea group</taxon>
        <taxon>Halobacteria</taxon>
        <taxon>Halobacteriales</taxon>
        <taxon>Natronomonadaceae</taxon>
        <taxon>Halosegnis</taxon>
    </lineage>
</organism>
<reference evidence="5 6" key="1">
    <citation type="submission" date="2019-10" db="EMBL/GenBank/DDBJ databases">
        <title>Unraveling microbial dark matter from salterns through culturing: the case of the genus Halosegnis.</title>
        <authorList>
            <person name="Duran-Viseras A."/>
            <person name="Andrei A.-S."/>
            <person name="Vera-Gargallo B."/>
            <person name="Ghai R."/>
            <person name="Sanchez-Porro C."/>
            <person name="Ventosa A."/>
        </authorList>
    </citation>
    <scope>NUCLEOTIDE SEQUENCE [LARGE SCALE GENOMIC DNA]</scope>
    <source>
        <strain evidence="3 6">F18-79</strain>
        <strain evidence="4 5">F19-13</strain>
    </source>
</reference>
<dbReference type="Proteomes" id="UP000326865">
    <property type="component" value="Unassembled WGS sequence"/>
</dbReference>
<evidence type="ECO:0000256" key="2">
    <source>
        <dbReference type="SAM" id="Phobius"/>
    </source>
</evidence>
<keyword evidence="6" id="KW-1185">Reference proteome</keyword>
<evidence type="ECO:0000313" key="6">
    <source>
        <dbReference type="Proteomes" id="UP000326865"/>
    </source>
</evidence>
<keyword evidence="2" id="KW-0472">Membrane</keyword>
<feature type="region of interest" description="Disordered" evidence="1">
    <location>
        <begin position="152"/>
        <end position="189"/>
    </location>
</feature>
<evidence type="ECO:0008006" key="7">
    <source>
        <dbReference type="Google" id="ProtNLM"/>
    </source>
</evidence>
<dbReference type="Proteomes" id="UP000326207">
    <property type="component" value="Unassembled WGS sequence"/>
</dbReference>
<dbReference type="AlphaFoldDB" id="A0A5N5UG92"/>
<accession>A0A5N5U3Z5</accession>
<evidence type="ECO:0000313" key="4">
    <source>
        <dbReference type="EMBL" id="KAB7517279.1"/>
    </source>
</evidence>
<gene>
    <name evidence="3" type="ORF">DM867_09940</name>
    <name evidence="4" type="ORF">DP108_09685</name>
</gene>
<proteinExistence type="predicted"/>
<feature type="compositionally biased region" description="Low complexity" evidence="1">
    <location>
        <begin position="160"/>
        <end position="171"/>
    </location>
</feature>
<sequence>MNSRAQSSTIGPILLMGVFVTVGVVAGGAVVTNVVDQGLDAEANVNAEIEGGELTLTHMGGDSVQADELQLLVRANTTTEIQLTSGTLNGVELPEQTDETFSAGNVWRGDLATLTEFPPEQLESSISVRLITDSGDVLASISTIEEVVPTLTPDTYVPGETSTATPTPESTSTEEEEEEEEEEEYIFDY</sequence>
<evidence type="ECO:0000313" key="5">
    <source>
        <dbReference type="Proteomes" id="UP000326207"/>
    </source>
</evidence>
<evidence type="ECO:0000256" key="1">
    <source>
        <dbReference type="SAM" id="MobiDB-lite"/>
    </source>
</evidence>
<keyword evidence="2" id="KW-1133">Transmembrane helix</keyword>
<name>A0A5N5UG92_9EURY</name>
<dbReference type="EMBL" id="QKKZ01000004">
    <property type="protein sequence ID" value="KAB7513296.1"/>
    <property type="molecule type" value="Genomic_DNA"/>
</dbReference>
<keyword evidence="2" id="KW-0812">Transmembrane</keyword>
<comment type="caution">
    <text evidence="4">The sequence shown here is derived from an EMBL/GenBank/DDBJ whole genome shotgun (WGS) entry which is preliminary data.</text>
</comment>